<keyword evidence="5" id="KW-0597">Phosphoprotein</keyword>
<dbReference type="SUPFAM" id="SSF47384">
    <property type="entry name" value="Homodimeric domain of signal transducing histidine kinase"/>
    <property type="match status" value="1"/>
</dbReference>
<comment type="subcellular location">
    <subcellularLocation>
        <location evidence="2">Cell membrane</location>
        <topology evidence="2">Multi-pass membrane protein</topology>
    </subcellularLocation>
</comment>
<dbReference type="EMBL" id="NGJY01000002">
    <property type="protein sequence ID" value="RSU03462.1"/>
    <property type="molecule type" value="Genomic_DNA"/>
</dbReference>
<sequence length="347" mass="40002">MTIKHFLKDKRGLFSLWSLMTSITCLVLWLTPSVQLNWASVGYLVLLQSLALLSYLVLSYRKKNKWLKALANMEKNSDFFSESLSDATTEEQRITQDYFNLLLSEKQDTLSELIQNQQDQKEFIDSWVHEIKVPLASIKLLSDTLEDDLSDAHYYQLQDNLQKIESYVEQVLYYARLDSFSRDYLIQEVSLKSIIQPLIRQHANYFIQKNIRYEFVGEDQDVLTDQKWLGFIINQILSNSLKYTPNDGAITFKISKNDLGQWLEITDTGIGIPIADQRRIFDKGFTGATGRNQTHHSTGLGLYLAKSLSEKLNHMIYVSSVEGEGTTISLLFPTLSYYTDGQEEKLI</sequence>
<dbReference type="GO" id="GO:0000155">
    <property type="term" value="F:phosphorelay sensor kinase activity"/>
    <property type="evidence" value="ECO:0007669"/>
    <property type="project" value="InterPro"/>
</dbReference>
<dbReference type="Pfam" id="PF00512">
    <property type="entry name" value="HisKA"/>
    <property type="match status" value="1"/>
</dbReference>
<dbReference type="GO" id="GO:0016036">
    <property type="term" value="P:cellular response to phosphate starvation"/>
    <property type="evidence" value="ECO:0007669"/>
    <property type="project" value="TreeGrafter"/>
</dbReference>
<name>A0A430A8L6_9ENTE</name>
<organism evidence="14 15">
    <name type="scientific">Vagococcus fessus</name>
    <dbReference type="NCBI Taxonomy" id="120370"/>
    <lineage>
        <taxon>Bacteria</taxon>
        <taxon>Bacillati</taxon>
        <taxon>Bacillota</taxon>
        <taxon>Bacilli</taxon>
        <taxon>Lactobacillales</taxon>
        <taxon>Enterococcaceae</taxon>
        <taxon>Vagococcus</taxon>
    </lineage>
</organism>
<evidence type="ECO:0000256" key="5">
    <source>
        <dbReference type="ARBA" id="ARBA00022553"/>
    </source>
</evidence>
<keyword evidence="15" id="KW-1185">Reference proteome</keyword>
<keyword evidence="11 12" id="KW-0472">Membrane</keyword>
<comment type="catalytic activity">
    <reaction evidence="1">
        <text>ATP + protein L-histidine = ADP + protein N-phospho-L-histidine.</text>
        <dbReference type="EC" id="2.7.13.3"/>
    </reaction>
</comment>
<dbReference type="InterPro" id="IPR003661">
    <property type="entry name" value="HisK_dim/P_dom"/>
</dbReference>
<keyword evidence="6" id="KW-0808">Transferase</keyword>
<evidence type="ECO:0000313" key="15">
    <source>
        <dbReference type="Proteomes" id="UP000287101"/>
    </source>
</evidence>
<dbReference type="InterPro" id="IPR003594">
    <property type="entry name" value="HATPase_dom"/>
</dbReference>
<evidence type="ECO:0000256" key="1">
    <source>
        <dbReference type="ARBA" id="ARBA00000085"/>
    </source>
</evidence>
<dbReference type="InterPro" id="IPR036890">
    <property type="entry name" value="HATPase_C_sf"/>
</dbReference>
<dbReference type="GO" id="GO:0005886">
    <property type="term" value="C:plasma membrane"/>
    <property type="evidence" value="ECO:0007669"/>
    <property type="project" value="UniProtKB-SubCell"/>
</dbReference>
<dbReference type="RefSeq" id="WP_126831671.1">
    <property type="nucleotide sequence ID" value="NZ_CBCRYB010000001.1"/>
</dbReference>
<dbReference type="SMART" id="SM00388">
    <property type="entry name" value="HisKA"/>
    <property type="match status" value="1"/>
</dbReference>
<dbReference type="Gene3D" id="1.10.287.130">
    <property type="match status" value="1"/>
</dbReference>
<evidence type="ECO:0000256" key="6">
    <source>
        <dbReference type="ARBA" id="ARBA00022679"/>
    </source>
</evidence>
<evidence type="ECO:0000256" key="11">
    <source>
        <dbReference type="ARBA" id="ARBA00023136"/>
    </source>
</evidence>
<dbReference type="PROSITE" id="PS50109">
    <property type="entry name" value="HIS_KIN"/>
    <property type="match status" value="1"/>
</dbReference>
<proteinExistence type="predicted"/>
<evidence type="ECO:0000256" key="3">
    <source>
        <dbReference type="ARBA" id="ARBA00012438"/>
    </source>
</evidence>
<evidence type="ECO:0000259" key="13">
    <source>
        <dbReference type="PROSITE" id="PS50109"/>
    </source>
</evidence>
<dbReference type="AlphaFoldDB" id="A0A430A8L6"/>
<accession>A0A430A8L6</accession>
<evidence type="ECO:0000256" key="7">
    <source>
        <dbReference type="ARBA" id="ARBA00022692"/>
    </source>
</evidence>
<comment type="caution">
    <text evidence="14">The sequence shown here is derived from an EMBL/GenBank/DDBJ whole genome shotgun (WGS) entry which is preliminary data.</text>
</comment>
<dbReference type="SMART" id="SM00387">
    <property type="entry name" value="HATPase_c"/>
    <property type="match status" value="1"/>
</dbReference>
<evidence type="ECO:0000256" key="12">
    <source>
        <dbReference type="SAM" id="Phobius"/>
    </source>
</evidence>
<dbReference type="InterPro" id="IPR004358">
    <property type="entry name" value="Sig_transdc_His_kin-like_C"/>
</dbReference>
<protein>
    <recommendedName>
        <fullName evidence="3">histidine kinase</fullName>
        <ecNumber evidence="3">2.7.13.3</ecNumber>
    </recommendedName>
</protein>
<evidence type="ECO:0000313" key="14">
    <source>
        <dbReference type="EMBL" id="RSU03462.1"/>
    </source>
</evidence>
<dbReference type="InterPro" id="IPR005467">
    <property type="entry name" value="His_kinase_dom"/>
</dbReference>
<feature type="transmembrane region" description="Helical" evidence="12">
    <location>
        <begin position="12"/>
        <end position="30"/>
    </location>
</feature>
<dbReference type="Proteomes" id="UP000287101">
    <property type="component" value="Unassembled WGS sequence"/>
</dbReference>
<dbReference type="GO" id="GO:0004721">
    <property type="term" value="F:phosphoprotein phosphatase activity"/>
    <property type="evidence" value="ECO:0007669"/>
    <property type="project" value="TreeGrafter"/>
</dbReference>
<reference evidence="14 15" key="1">
    <citation type="submission" date="2017-05" db="EMBL/GenBank/DDBJ databases">
        <title>Vagococcus spp. assemblies.</title>
        <authorList>
            <person name="Gulvik C.A."/>
        </authorList>
    </citation>
    <scope>NUCLEOTIDE SEQUENCE [LARGE SCALE GENOMIC DNA]</scope>
    <source>
        <strain evidence="14 15">CCUG 41755</strain>
    </source>
</reference>
<dbReference type="EC" id="2.7.13.3" evidence="3"/>
<dbReference type="Pfam" id="PF02518">
    <property type="entry name" value="HATPase_c"/>
    <property type="match status" value="1"/>
</dbReference>
<dbReference type="SUPFAM" id="SSF55874">
    <property type="entry name" value="ATPase domain of HSP90 chaperone/DNA topoisomerase II/histidine kinase"/>
    <property type="match status" value="1"/>
</dbReference>
<feature type="transmembrane region" description="Helical" evidence="12">
    <location>
        <begin position="36"/>
        <end position="58"/>
    </location>
</feature>
<evidence type="ECO:0000256" key="10">
    <source>
        <dbReference type="ARBA" id="ARBA00023012"/>
    </source>
</evidence>
<keyword evidence="9 12" id="KW-1133">Transmembrane helix</keyword>
<evidence type="ECO:0000256" key="2">
    <source>
        <dbReference type="ARBA" id="ARBA00004651"/>
    </source>
</evidence>
<dbReference type="PRINTS" id="PR00344">
    <property type="entry name" value="BCTRLSENSOR"/>
</dbReference>
<evidence type="ECO:0000256" key="8">
    <source>
        <dbReference type="ARBA" id="ARBA00022777"/>
    </source>
</evidence>
<dbReference type="PANTHER" id="PTHR45453:SF2">
    <property type="entry name" value="HISTIDINE KINASE"/>
    <property type="match status" value="1"/>
</dbReference>
<dbReference type="OrthoDB" id="9780487at2"/>
<keyword evidence="10" id="KW-0902">Two-component regulatory system</keyword>
<dbReference type="InterPro" id="IPR036097">
    <property type="entry name" value="HisK_dim/P_sf"/>
</dbReference>
<gene>
    <name evidence="14" type="ORF">CBF31_07050</name>
</gene>
<keyword evidence="8 14" id="KW-0418">Kinase</keyword>
<dbReference type="InterPro" id="IPR050351">
    <property type="entry name" value="BphY/WalK/GraS-like"/>
</dbReference>
<dbReference type="PANTHER" id="PTHR45453">
    <property type="entry name" value="PHOSPHATE REGULON SENSOR PROTEIN PHOR"/>
    <property type="match status" value="1"/>
</dbReference>
<dbReference type="CDD" id="cd00082">
    <property type="entry name" value="HisKA"/>
    <property type="match status" value="1"/>
</dbReference>
<dbReference type="Gene3D" id="3.30.565.10">
    <property type="entry name" value="Histidine kinase-like ATPase, C-terminal domain"/>
    <property type="match status" value="1"/>
</dbReference>
<keyword evidence="7 12" id="KW-0812">Transmembrane</keyword>
<evidence type="ECO:0000256" key="9">
    <source>
        <dbReference type="ARBA" id="ARBA00022989"/>
    </source>
</evidence>
<feature type="domain" description="Histidine kinase" evidence="13">
    <location>
        <begin position="126"/>
        <end position="336"/>
    </location>
</feature>
<keyword evidence="4" id="KW-1003">Cell membrane</keyword>
<evidence type="ECO:0000256" key="4">
    <source>
        <dbReference type="ARBA" id="ARBA00022475"/>
    </source>
</evidence>